<feature type="domain" description="F5/8 type C" evidence="1">
    <location>
        <begin position="811"/>
        <end position="974"/>
    </location>
</feature>
<dbReference type="PANTHER" id="PTHR42812">
    <property type="entry name" value="BETA-XYLOSIDASE"/>
    <property type="match status" value="1"/>
</dbReference>
<dbReference type="Gene3D" id="2.60.40.10">
    <property type="entry name" value="Immunoglobulins"/>
    <property type="match status" value="1"/>
</dbReference>
<dbReference type="SUPFAM" id="SSF49785">
    <property type="entry name" value="Galactose-binding domain-like"/>
    <property type="match status" value="1"/>
</dbReference>
<evidence type="ECO:0000313" key="2">
    <source>
        <dbReference type="EMBL" id="BES84043.1"/>
    </source>
</evidence>
<organism evidence="2 3">
    <name type="scientific">Pectobacterium araliae</name>
    <dbReference type="NCBI Taxonomy" id="3073862"/>
    <lineage>
        <taxon>Bacteria</taxon>
        <taxon>Pseudomonadati</taxon>
        <taxon>Pseudomonadota</taxon>
        <taxon>Gammaproteobacteria</taxon>
        <taxon>Enterobacterales</taxon>
        <taxon>Pectobacteriaceae</taxon>
        <taxon>Pectobacterium</taxon>
    </lineage>
</organism>
<gene>
    <name evidence="2" type="ORF">PEC302110_11400</name>
</gene>
<dbReference type="Pfam" id="PF00754">
    <property type="entry name" value="F5_F8_type_C"/>
    <property type="match status" value="1"/>
</dbReference>
<dbReference type="Proteomes" id="UP001377830">
    <property type="component" value="Chromosome"/>
</dbReference>
<dbReference type="Gene3D" id="1.50.10.10">
    <property type="match status" value="1"/>
</dbReference>
<protein>
    <submittedName>
        <fullName evidence="2">Ig-like domain-containing protein</fullName>
    </submittedName>
</protein>
<dbReference type="SUPFAM" id="SSF48208">
    <property type="entry name" value="Six-hairpin glycosidases"/>
    <property type="match status" value="1"/>
</dbReference>
<dbReference type="PANTHER" id="PTHR42812:SF12">
    <property type="entry name" value="BETA-XYLOSIDASE-RELATED"/>
    <property type="match status" value="1"/>
</dbReference>
<evidence type="ECO:0000259" key="1">
    <source>
        <dbReference type="PROSITE" id="PS50022"/>
    </source>
</evidence>
<dbReference type="Gene3D" id="2.60.120.260">
    <property type="entry name" value="Galactose-binding domain-like"/>
    <property type="match status" value="2"/>
</dbReference>
<dbReference type="InterPro" id="IPR000421">
    <property type="entry name" value="FA58C"/>
</dbReference>
<dbReference type="InterPro" id="IPR012341">
    <property type="entry name" value="6hp_glycosidase-like_sf"/>
</dbReference>
<proteinExistence type="predicted"/>
<accession>A0AAN0MKJ1</accession>
<dbReference type="Pfam" id="PF07532">
    <property type="entry name" value="Big_4"/>
    <property type="match status" value="2"/>
</dbReference>
<dbReference type="InterPro" id="IPR008979">
    <property type="entry name" value="Galactose-bd-like_sf"/>
</dbReference>
<reference evidence="3" key="1">
    <citation type="journal article" date="2024" name="Int. J. Syst. Evol. Microbiol.">
        <title>Pectobacterium araliae sp. nov., a pathogen causing bacterial soft rot of Japanese angelica tree in Japan.</title>
        <authorList>
            <person name="Sawada H."/>
            <person name="Someya N."/>
            <person name="Morohoshi T."/>
            <person name="Ono M."/>
            <person name="Satou M."/>
        </authorList>
    </citation>
    <scope>NUCLEOTIDE SEQUENCE [LARGE SCALE GENOMIC DNA]</scope>
    <source>
        <strain evidence="3">MAFF 302110</strain>
    </source>
</reference>
<dbReference type="InterPro" id="IPR054491">
    <property type="entry name" value="MGH1-like_GH"/>
</dbReference>
<dbReference type="KEGG" id="parl:PEC302110_11400"/>
<name>A0AAN0MKJ1_9GAMM</name>
<dbReference type="PROSITE" id="PS50022">
    <property type="entry name" value="FA58C_3"/>
    <property type="match status" value="1"/>
</dbReference>
<keyword evidence="3" id="KW-1185">Reference proteome</keyword>
<evidence type="ECO:0000313" key="3">
    <source>
        <dbReference type="Proteomes" id="UP001377830"/>
    </source>
</evidence>
<dbReference type="GO" id="GO:0005975">
    <property type="term" value="P:carbohydrate metabolic process"/>
    <property type="evidence" value="ECO:0007669"/>
    <property type="project" value="InterPro"/>
</dbReference>
<dbReference type="InterPro" id="IPR008928">
    <property type="entry name" value="6-hairpin_glycosidase_sf"/>
</dbReference>
<dbReference type="Pfam" id="PF22422">
    <property type="entry name" value="MGH1-like_GH"/>
    <property type="match status" value="1"/>
</dbReference>
<dbReference type="InterPro" id="IPR013783">
    <property type="entry name" value="Ig-like_fold"/>
</dbReference>
<dbReference type="InterPro" id="IPR051795">
    <property type="entry name" value="Glycosyl_Hydrlase_43"/>
</dbReference>
<dbReference type="InterPro" id="IPR011081">
    <property type="entry name" value="Big_4"/>
</dbReference>
<sequence>MSVRNADIGYPVFKGLAHPITDNGVKFKPGGYLRRVFDADQARGAGSNPGEDFWIDQILAREGTGGGYGDSNNWLFTRGRAAYMYTHQPEQPGFVGEVAYWHKTGHDTLFKLQAEQDGKPLQFTEISALRRQTPSYFSTVFEDTATGVRMNLVKFITHENVAVAEAHLSATDGKPHALTLKALSPMTTHADKDELIGAFQTRNAITTVFPRFSGDNFQVENQILVRVVNVPASGKTPTIKLQLGLTTQELPDSLAAYQHIRAQSSQQTYQQHVTSYNRWWADNLPYLDTPEDNINKSLFYRWWLLRFNSLDADVPGNDYQFPIAIEGVLGYNNAIVLTTGMFIDDLKYLRDPTYAYGSWIGAGEVAAGGKYVDNPGSPENWSSSFTQYITAAAWRAYQLHGGPIEIAGKLAGYGRGDVLSLLRTYDKNGNGLIEYDWSAMTGNDADAVSFDWARLHGQKRMDRTESAYVYANALATAQAARLSGDAAMAREMETVAATIRKSVLDLLWQDNSKTPDSMGLHGNLLKHRQAAGPKALVDWKEINNYYPFAVGLMPKRGEPDYDPKYIQALRLFADTKQYPLFPFYTANQADQLARGDKGSNNFSVINSTVLFRILSSTLRDYPSTYLDEQSYRKLLYWNAWAHYINGDNRYPDQNEFWANGSAENGGNIGYRSWIHHTQLGTTNFTIIEDVAGLKPRTDAKIELQPIDIGWDFFTVDNLRYRDRDLSIIWDRDGSRYGGPAGYSVYLDGQLAFTVDRLDHVVYDPASGQVEIIQNHTDQPGAKVLTANTMTLPRPEQVNFSTNTRLVEMLAKAGIDVTLPKGVQDWASNATTSCSYATPGFGPEGAIDGSTANEPFWGTVGSPHGSDWIALDFGHPQPIDDVRLYFYRSSSAEGAQNGAVTGTRAGYAPPWLYLLQYDDKGIWKNVPEQVRDTPFAQGNRNRIRFPPITTQKLRVQVTHAGAARTGIKAIQVYHTGAAAPQPVSNHAPQVLAWLQDGGRHFGALQLSGQIGDDGLPDGKLAVRWRRVDGPAGGEAIIDDVNSAETLVRFTAPGRYRLRLSASDGALTSHADVVVDAIPREKTDDIEIQGKAKASAEYTAGHHRLSALNDGIVSTQTNGVVPADRRWGNWSGRQPKQTWLQYEWQHPVRIASSALHFWNDQPGGGVAPPAAWKLQYRQDGRWIDINSAAGYPHNPGPVANRAYFAPIETTALRALLTAADNAGAPAALGVEEWQVFADIPERLEQIDVRTGIGLPPHLPSEITAWYRDGSKIKVAVTWPTIDADRLTADGRVTLRGLSDGGAIVSATVWVRASEPGQVNTVDTLPAIHTTVAHAPALPDFATVQYNDGSRERRPIIWDAVNTGYVQPGEFTVEGQVAGRGNSGTRTVHIKVIVVSGGEQ</sequence>
<dbReference type="EMBL" id="AP028908">
    <property type="protein sequence ID" value="BES84043.1"/>
    <property type="molecule type" value="Genomic_DNA"/>
</dbReference>